<organism evidence="2 3">
    <name type="scientific">Orrella marina</name>
    <dbReference type="NCBI Taxonomy" id="2163011"/>
    <lineage>
        <taxon>Bacteria</taxon>
        <taxon>Pseudomonadati</taxon>
        <taxon>Pseudomonadota</taxon>
        <taxon>Betaproteobacteria</taxon>
        <taxon>Burkholderiales</taxon>
        <taxon>Alcaligenaceae</taxon>
        <taxon>Orrella</taxon>
    </lineage>
</organism>
<gene>
    <name evidence="2" type="ORF">DBV39_09855</name>
</gene>
<feature type="domain" description="DUF4145" evidence="1">
    <location>
        <begin position="129"/>
        <end position="214"/>
    </location>
</feature>
<dbReference type="AlphaFoldDB" id="A0A2R4XJM1"/>
<evidence type="ECO:0000259" key="1">
    <source>
        <dbReference type="Pfam" id="PF13643"/>
    </source>
</evidence>
<dbReference type="Pfam" id="PF13643">
    <property type="entry name" value="DUF4145"/>
    <property type="match status" value="1"/>
</dbReference>
<proteinExistence type="predicted"/>
<evidence type="ECO:0000313" key="3">
    <source>
        <dbReference type="Proteomes" id="UP000244571"/>
    </source>
</evidence>
<protein>
    <recommendedName>
        <fullName evidence="1">DUF4145 domain-containing protein</fullName>
    </recommendedName>
</protein>
<name>A0A2R4XJM1_9BURK</name>
<evidence type="ECO:0000313" key="2">
    <source>
        <dbReference type="EMBL" id="AWB33964.1"/>
    </source>
</evidence>
<dbReference type="KEGG" id="boz:DBV39_09855"/>
<dbReference type="EMBL" id="CP028901">
    <property type="protein sequence ID" value="AWB33964.1"/>
    <property type="molecule type" value="Genomic_DNA"/>
</dbReference>
<accession>A0A2R4XJM1</accession>
<dbReference type="OrthoDB" id="6402073at2"/>
<dbReference type="RefSeq" id="WP_108621388.1">
    <property type="nucleotide sequence ID" value="NZ_CP028901.1"/>
</dbReference>
<dbReference type="Proteomes" id="UP000244571">
    <property type="component" value="Chromosome"/>
</dbReference>
<sequence>MELWKNCWNCGHDTPQERVALEFFPRILEMFSKKDDGKVNQRAWSVFYDSYLFAKCRKCSAPSLFVDEYWTQTTSTEESKLISEEVKANGVSKSGNLVHSLNYPAFSKNPFPQWTHDLEETYMVLFWEVYQATALGLNSLAMMGIRTIVDKYASDKIGDIGGFEKKLNALLESKIVSSDQHALLKVVVDAGSASAHRGYKPSNKHLKSCLQIIEHLISVEKFGDVINEIKQATPKRTHNN</sequence>
<reference evidence="2 3" key="1">
    <citation type="submission" date="2018-04" db="EMBL/GenBank/DDBJ databases">
        <title>Bordetella sp. HZ20 isolated from seawater.</title>
        <authorList>
            <person name="Sun C."/>
        </authorList>
    </citation>
    <scope>NUCLEOTIDE SEQUENCE [LARGE SCALE GENOMIC DNA]</scope>
    <source>
        <strain evidence="2 3">HZ20</strain>
    </source>
</reference>
<dbReference type="InterPro" id="IPR025285">
    <property type="entry name" value="DUF4145"/>
</dbReference>
<keyword evidence="3" id="KW-1185">Reference proteome</keyword>